<sequence length="145" mass="16033">MISAKPILPNPTSLKTTLANPILPNPTSLETTSANSILPNPLVKSANLHWKRELADAQNFLIAIDESLGSFVNVSVLGHADIVVSNPQLDQYARKLETITYPPAYFNSLATDATPHSWHSEDVIYPWCSSHTFRQQIVRVDLNAE</sequence>
<dbReference type="GO" id="GO:0019346">
    <property type="term" value="P:transsulfuration"/>
    <property type="evidence" value="ECO:0007669"/>
    <property type="project" value="TreeGrafter"/>
</dbReference>
<dbReference type="InterPro" id="IPR051750">
    <property type="entry name" value="Trans-sulfuration_enzymes"/>
</dbReference>
<name>A0A433PAA6_9FUNG</name>
<dbReference type="GO" id="GO:0003962">
    <property type="term" value="F:cystathionine gamma-synthase activity"/>
    <property type="evidence" value="ECO:0007669"/>
    <property type="project" value="TreeGrafter"/>
</dbReference>
<comment type="caution">
    <text evidence="1">The sequence shown here is derived from an EMBL/GenBank/DDBJ whole genome shotgun (WGS) entry which is preliminary data.</text>
</comment>
<dbReference type="EMBL" id="RBNJ01027270">
    <property type="protein sequence ID" value="RUS14474.1"/>
    <property type="molecule type" value="Genomic_DNA"/>
</dbReference>
<reference evidence="1 2" key="1">
    <citation type="journal article" date="2018" name="New Phytol.">
        <title>Phylogenomics of Endogonaceae and evolution of mycorrhizas within Mucoromycota.</title>
        <authorList>
            <person name="Chang Y."/>
            <person name="Desiro A."/>
            <person name="Na H."/>
            <person name="Sandor L."/>
            <person name="Lipzen A."/>
            <person name="Clum A."/>
            <person name="Barry K."/>
            <person name="Grigoriev I.V."/>
            <person name="Martin F.M."/>
            <person name="Stajich J.E."/>
            <person name="Smith M.E."/>
            <person name="Bonito G."/>
            <person name="Spatafora J.W."/>
        </authorList>
    </citation>
    <scope>NUCLEOTIDE SEQUENCE [LARGE SCALE GENOMIC DNA]</scope>
    <source>
        <strain evidence="1 2">AD002</strain>
    </source>
</reference>
<feature type="non-terminal residue" evidence="1">
    <location>
        <position position="145"/>
    </location>
</feature>
<protein>
    <submittedName>
        <fullName evidence="1">Uncharacterized protein</fullName>
    </submittedName>
</protein>
<proteinExistence type="predicted"/>
<keyword evidence="2" id="KW-1185">Reference proteome</keyword>
<dbReference type="PANTHER" id="PTHR42699">
    <property type="match status" value="1"/>
</dbReference>
<organism evidence="1 2">
    <name type="scientific">Jimgerdemannia flammicorona</name>
    <dbReference type="NCBI Taxonomy" id="994334"/>
    <lineage>
        <taxon>Eukaryota</taxon>
        <taxon>Fungi</taxon>
        <taxon>Fungi incertae sedis</taxon>
        <taxon>Mucoromycota</taxon>
        <taxon>Mucoromycotina</taxon>
        <taxon>Endogonomycetes</taxon>
        <taxon>Endogonales</taxon>
        <taxon>Endogonaceae</taxon>
        <taxon>Jimgerdemannia</taxon>
    </lineage>
</organism>
<evidence type="ECO:0000313" key="2">
    <source>
        <dbReference type="Proteomes" id="UP000274822"/>
    </source>
</evidence>
<gene>
    <name evidence="1" type="ORF">BC938DRAFT_477351</name>
</gene>
<dbReference type="Proteomes" id="UP000274822">
    <property type="component" value="Unassembled WGS sequence"/>
</dbReference>
<accession>A0A433PAA6</accession>
<dbReference type="PANTHER" id="PTHR42699:SF1">
    <property type="entry name" value="CYSTATHIONINE GAMMA-SYNTHASE-RELATED"/>
    <property type="match status" value="1"/>
</dbReference>
<evidence type="ECO:0000313" key="1">
    <source>
        <dbReference type="EMBL" id="RUS14474.1"/>
    </source>
</evidence>
<dbReference type="AlphaFoldDB" id="A0A433PAA6"/>